<keyword evidence="2" id="KW-1185">Reference proteome</keyword>
<dbReference type="Proteomes" id="UP001196097">
    <property type="component" value="Chromosome"/>
</dbReference>
<reference evidence="1 2" key="1">
    <citation type="journal article" date="2021" name="ISME J.">
        <title>Genomic evolution of the class Acidithiobacillia: deep-branching Proteobacteria living in extreme acidic conditions.</title>
        <authorList>
            <person name="Moya-Beltran A."/>
            <person name="Beard S."/>
            <person name="Rojas-Villalobos C."/>
            <person name="Issotta F."/>
            <person name="Gallardo Y."/>
            <person name="Ulloa R."/>
            <person name="Giaveno A."/>
            <person name="Degli Esposti M."/>
            <person name="Johnson D.B."/>
            <person name="Quatrini R."/>
        </authorList>
    </citation>
    <scope>NUCLEOTIDE SEQUENCE [LARGE SCALE GENOMIC DNA]</scope>
    <source>
        <strain evidence="1 2">CF3</strain>
    </source>
</reference>
<accession>A0ACD5II69</accession>
<dbReference type="EMBL" id="CP130946">
    <property type="protein sequence ID" value="XRP73245.1"/>
    <property type="molecule type" value="Genomic_DNA"/>
</dbReference>
<evidence type="ECO:0000313" key="1">
    <source>
        <dbReference type="EMBL" id="XRP73245.1"/>
    </source>
</evidence>
<evidence type="ECO:0000313" key="2">
    <source>
        <dbReference type="Proteomes" id="UP001196097"/>
    </source>
</evidence>
<proteinExistence type="predicted"/>
<gene>
    <name evidence="1" type="ORF">HF292_000975</name>
</gene>
<organism evidence="1 2">
    <name type="scientific">Acidithiobacillus ferruginosus</name>
    <dbReference type="NCBI Taxonomy" id="3063951"/>
    <lineage>
        <taxon>Bacteria</taxon>
        <taxon>Pseudomonadati</taxon>
        <taxon>Pseudomonadota</taxon>
        <taxon>Acidithiobacillia</taxon>
        <taxon>Acidithiobacillales</taxon>
        <taxon>Acidithiobacillaceae</taxon>
        <taxon>Acidithiobacillus</taxon>
    </lineage>
</organism>
<name>A0ACD5II69_9PROT</name>
<sequence>MSQKILRTLIEQFDRVVYLLRKQTGIQFSRNLLRKMLETYRAEKGYLYIGATLLNVPWIFAYMSNSQSIVGQYLREDSDPDLILAIQDRAPNAMISDDRQICRKTKDFLSLAVCFIHHRESKDRDDGGLMESMKMVVSTDPDRWVHQKVIPFDHQEFQRLVQIHGEKARRQMDLVEMAKEVLGDLLS</sequence>
<protein>
    <submittedName>
        <fullName evidence="1">Uncharacterized protein</fullName>
    </submittedName>
</protein>